<sequence>MEVSTNLVADKGILRSAPRGFEVAKIDQNDRTEVTQRHCLLEARPALCCPSSTPWLPERVRHRFASIGYPALWMIEVPFTFNNPISDHKDLREKLQEAFDDVIDY</sequence>
<dbReference type="Proteomes" id="UP001620645">
    <property type="component" value="Unassembled WGS sequence"/>
</dbReference>
<keyword evidence="2" id="KW-1185">Reference proteome</keyword>
<dbReference type="AlphaFoldDB" id="A0ABD2IAW0"/>
<dbReference type="EMBL" id="JBICCN010000336">
    <property type="protein sequence ID" value="KAL3076363.1"/>
    <property type="molecule type" value="Genomic_DNA"/>
</dbReference>
<accession>A0ABD2IAW0</accession>
<protein>
    <submittedName>
        <fullName evidence="1">Uncharacterized protein</fullName>
    </submittedName>
</protein>
<name>A0ABD2IAW0_HETSC</name>
<gene>
    <name evidence="1" type="ORF">niasHS_011782</name>
</gene>
<evidence type="ECO:0000313" key="1">
    <source>
        <dbReference type="EMBL" id="KAL3076363.1"/>
    </source>
</evidence>
<evidence type="ECO:0000313" key="2">
    <source>
        <dbReference type="Proteomes" id="UP001620645"/>
    </source>
</evidence>
<reference evidence="1 2" key="1">
    <citation type="submission" date="2024-10" db="EMBL/GenBank/DDBJ databases">
        <authorList>
            <person name="Kim D."/>
        </authorList>
    </citation>
    <scope>NUCLEOTIDE SEQUENCE [LARGE SCALE GENOMIC DNA]</scope>
    <source>
        <strain evidence="1">Taebaek</strain>
    </source>
</reference>
<comment type="caution">
    <text evidence="1">The sequence shown here is derived from an EMBL/GenBank/DDBJ whole genome shotgun (WGS) entry which is preliminary data.</text>
</comment>
<proteinExistence type="predicted"/>
<organism evidence="1 2">
    <name type="scientific">Heterodera schachtii</name>
    <name type="common">Sugarbeet cyst nematode worm</name>
    <name type="synonym">Tylenchus schachtii</name>
    <dbReference type="NCBI Taxonomy" id="97005"/>
    <lineage>
        <taxon>Eukaryota</taxon>
        <taxon>Metazoa</taxon>
        <taxon>Ecdysozoa</taxon>
        <taxon>Nematoda</taxon>
        <taxon>Chromadorea</taxon>
        <taxon>Rhabditida</taxon>
        <taxon>Tylenchina</taxon>
        <taxon>Tylenchomorpha</taxon>
        <taxon>Tylenchoidea</taxon>
        <taxon>Heteroderidae</taxon>
        <taxon>Heteroderinae</taxon>
        <taxon>Heterodera</taxon>
    </lineage>
</organism>